<gene>
    <name evidence="2" type="ORF">NA2_18011</name>
</gene>
<dbReference type="Proteomes" id="UP000006786">
    <property type="component" value="Unassembled WGS sequence"/>
</dbReference>
<feature type="signal peptide" evidence="1">
    <location>
        <begin position="1"/>
        <end position="21"/>
    </location>
</feature>
<dbReference type="STRING" id="391937.NA2_18011"/>
<accession>K2MZJ5</accession>
<reference evidence="2 3" key="1">
    <citation type="journal article" date="2012" name="J. Bacteriol.">
        <title>Genome Sequence of Nitratireductor pacificus Type Strain pht-3B.</title>
        <authorList>
            <person name="Lai Q."/>
            <person name="Li G."/>
            <person name="Shao Z."/>
        </authorList>
    </citation>
    <scope>NUCLEOTIDE SEQUENCE [LARGE SCALE GENOMIC DNA]</scope>
    <source>
        <strain evidence="3">pht-3B</strain>
    </source>
</reference>
<dbReference type="PATRIC" id="fig|391937.3.peg.3703"/>
<organism evidence="2 3">
    <name type="scientific">Nitratireductor pacificus pht-3B</name>
    <dbReference type="NCBI Taxonomy" id="391937"/>
    <lineage>
        <taxon>Bacteria</taxon>
        <taxon>Pseudomonadati</taxon>
        <taxon>Pseudomonadota</taxon>
        <taxon>Alphaproteobacteria</taxon>
        <taxon>Hyphomicrobiales</taxon>
        <taxon>Phyllobacteriaceae</taxon>
        <taxon>Nitratireductor</taxon>
    </lineage>
</organism>
<keyword evidence="1" id="KW-0732">Signal</keyword>
<keyword evidence="3" id="KW-1185">Reference proteome</keyword>
<sequence length="105" mass="10605">MRMKALARHIALLALLAIAFAGTPGHIAAMAAETVATGCHHGAGCADMDHASARCAADCAATVGFCADMAATPWCPSPQKILAIAGTPHAGWRGPPLTPPPRPLS</sequence>
<feature type="chain" id="PRO_5003861617" evidence="1">
    <location>
        <begin position="22"/>
        <end position="105"/>
    </location>
</feature>
<protein>
    <submittedName>
        <fullName evidence="2">Uncharacterized protein</fullName>
    </submittedName>
</protein>
<name>K2MZJ5_9HYPH</name>
<dbReference type="AlphaFoldDB" id="K2MZJ5"/>
<dbReference type="EMBL" id="AMRM01000024">
    <property type="protein sequence ID" value="EKF17433.1"/>
    <property type="molecule type" value="Genomic_DNA"/>
</dbReference>
<evidence type="ECO:0000256" key="1">
    <source>
        <dbReference type="SAM" id="SignalP"/>
    </source>
</evidence>
<proteinExistence type="predicted"/>
<comment type="caution">
    <text evidence="2">The sequence shown here is derived from an EMBL/GenBank/DDBJ whole genome shotgun (WGS) entry which is preliminary data.</text>
</comment>
<evidence type="ECO:0000313" key="3">
    <source>
        <dbReference type="Proteomes" id="UP000006786"/>
    </source>
</evidence>
<evidence type="ECO:0000313" key="2">
    <source>
        <dbReference type="EMBL" id="EKF17433.1"/>
    </source>
</evidence>